<evidence type="ECO:0000256" key="2">
    <source>
        <dbReference type="ARBA" id="ARBA00006656"/>
    </source>
</evidence>
<gene>
    <name evidence="9" type="ORF">TBRA_LOCUS7080</name>
</gene>
<proteinExistence type="inferred from homology"/>
<dbReference type="InterPro" id="IPR029034">
    <property type="entry name" value="Cystine-knot_cytokine"/>
</dbReference>
<evidence type="ECO:0000256" key="6">
    <source>
        <dbReference type="RuleBase" id="RU000354"/>
    </source>
</evidence>
<evidence type="ECO:0000313" key="10">
    <source>
        <dbReference type="Proteomes" id="UP000479190"/>
    </source>
</evidence>
<evidence type="ECO:0000256" key="1">
    <source>
        <dbReference type="ARBA" id="ARBA00004613"/>
    </source>
</evidence>
<dbReference type="GO" id="GO:0005125">
    <property type="term" value="F:cytokine activity"/>
    <property type="evidence" value="ECO:0007669"/>
    <property type="project" value="TreeGrafter"/>
</dbReference>
<keyword evidence="5" id="KW-1015">Disulfide bond</keyword>
<evidence type="ECO:0000256" key="3">
    <source>
        <dbReference type="ARBA" id="ARBA00022525"/>
    </source>
</evidence>
<evidence type="ECO:0000256" key="4">
    <source>
        <dbReference type="ARBA" id="ARBA00023030"/>
    </source>
</evidence>
<dbReference type="InterPro" id="IPR036282">
    <property type="entry name" value="Glutathione-S-Trfase_C_sf"/>
</dbReference>
<comment type="similarity">
    <text evidence="2 6">Belongs to the TGF-beta family.</text>
</comment>
<comment type="subcellular location">
    <subcellularLocation>
        <location evidence="1">Secreted</location>
    </subcellularLocation>
</comment>
<dbReference type="PROSITE" id="PS00250">
    <property type="entry name" value="TGF_BETA_1"/>
    <property type="match status" value="1"/>
</dbReference>
<keyword evidence="3" id="KW-0964">Secreted</keyword>
<reference evidence="9 10" key="1">
    <citation type="submission" date="2020-02" db="EMBL/GenBank/DDBJ databases">
        <authorList>
            <person name="Ferguson B K."/>
        </authorList>
    </citation>
    <scope>NUCLEOTIDE SEQUENCE [LARGE SCALE GENOMIC DNA]</scope>
</reference>
<dbReference type="CDD" id="cd13755">
    <property type="entry name" value="TGF_beta_maverick"/>
    <property type="match status" value="1"/>
</dbReference>
<evidence type="ECO:0000256" key="7">
    <source>
        <dbReference type="SAM" id="MobiDB-lite"/>
    </source>
</evidence>
<evidence type="ECO:0000313" key="9">
    <source>
        <dbReference type="EMBL" id="CAB0035182.1"/>
    </source>
</evidence>
<dbReference type="SUPFAM" id="SSF57501">
    <property type="entry name" value="Cystine-knot cytokines"/>
    <property type="match status" value="1"/>
</dbReference>
<organism evidence="9 10">
    <name type="scientific">Trichogramma brassicae</name>
    <dbReference type="NCBI Taxonomy" id="86971"/>
    <lineage>
        <taxon>Eukaryota</taxon>
        <taxon>Metazoa</taxon>
        <taxon>Ecdysozoa</taxon>
        <taxon>Arthropoda</taxon>
        <taxon>Hexapoda</taxon>
        <taxon>Insecta</taxon>
        <taxon>Pterygota</taxon>
        <taxon>Neoptera</taxon>
        <taxon>Endopterygota</taxon>
        <taxon>Hymenoptera</taxon>
        <taxon>Apocrita</taxon>
        <taxon>Proctotrupomorpha</taxon>
        <taxon>Chalcidoidea</taxon>
        <taxon>Trichogrammatidae</taxon>
        <taxon>Trichogramma</taxon>
    </lineage>
</organism>
<dbReference type="PANTHER" id="PTHR11848:SF119">
    <property type="entry name" value="TGF-BETA FAMILY PROFILE DOMAIN-CONTAINING PROTEIN"/>
    <property type="match status" value="1"/>
</dbReference>
<keyword evidence="4 6" id="KW-0339">Growth factor</keyword>
<dbReference type="Proteomes" id="UP000479190">
    <property type="component" value="Unassembled WGS sequence"/>
</dbReference>
<dbReference type="PROSITE" id="PS51362">
    <property type="entry name" value="TGF_BETA_2"/>
    <property type="match status" value="1"/>
</dbReference>
<evidence type="ECO:0000256" key="5">
    <source>
        <dbReference type="ARBA" id="ARBA00023157"/>
    </source>
</evidence>
<dbReference type="Gene3D" id="1.20.1050.10">
    <property type="match status" value="1"/>
</dbReference>
<accession>A0A6H5IF45</accession>
<dbReference type="Pfam" id="PF00019">
    <property type="entry name" value="TGF_beta"/>
    <property type="match status" value="1"/>
</dbReference>
<feature type="compositionally biased region" description="Basic residues" evidence="7">
    <location>
        <begin position="503"/>
        <end position="526"/>
    </location>
</feature>
<sequence length="840" mass="96276">MVYLVEKYGKNSRLLPTDPMGRALVNQAMNFDMGNLYKSISSYYRERINSLYIRPIRCLQSIRVAREPARCLRAARARTQGMLYERVAPTAMTGRSQLSAPLPLYLSASSVRAPPGPPNIIFSVVHASVCCVYFACDLAMFTDSNCSRSVLASLFLSPGGGPRDPSVFQRYVTFAHSYISTRHARSARVRGINYRRRVSYEMRHDPCPAPASGTSYHVTYDTIIPDNVTSSESRSCQACGDDYDRGNCVARSAEQWAKLVSREIKKVGHYAVADKKPAPCTSSIDATLSNNSSPNNIQCTARTMRATSTMPMFEHAFLHPRTRVKFGEKSFGECRVEGSPNMRERESCGSENQQLDLKSHDCAAEAKNLRVGARSTQRRHGVKRTAIEVARLDADEYKHDLEWVYKTSKCTRGSTTRTRPHASLTRECTSKYVIGRSLRYRLYTRSFRKNVTQPDKLRRLPANFSYSVRTCGHVIGTRERVGNLKENSTDKFIKILLKCERTKKRRRRRRKSAKRNKISSSRRRSRNATNISQAEYERAHKEYYHLTRSRRSITNEEEGEESSHYHSTRRKLFSAYAQQITSTEDGSLLNFSLDINEYAPPQLDSATLRLILDHNEDDREDDRLEIRVYDEAFNLLSQLSTSEPGNIRRRWLEFDLGDGLELTEDPLRLMVQVLRKNRQKDDAIYHRIEKAALNLHTTEQPPSWLTMFRGKRSIGGESLRLPSLHRGRRTECHGKGAKRCCRHHMSVTFKELEGFDFIIQPKNFDAGYCKGRCPPRYNPAHHHALLQSLIWKEDRHKAPRPCCAPSKLAELEILYFDEDDSTKLKVSNWKDMRVLECACS</sequence>
<dbReference type="InterPro" id="IPR017948">
    <property type="entry name" value="TGFb_CS"/>
</dbReference>
<dbReference type="InterPro" id="IPR001839">
    <property type="entry name" value="TGF-b_C"/>
</dbReference>
<dbReference type="EMBL" id="CADCXV010000773">
    <property type="protein sequence ID" value="CAB0035182.1"/>
    <property type="molecule type" value="Genomic_DNA"/>
</dbReference>
<dbReference type="OrthoDB" id="5949851at2759"/>
<name>A0A6H5IF45_9HYME</name>
<dbReference type="AlphaFoldDB" id="A0A6H5IF45"/>
<dbReference type="GO" id="GO:0005615">
    <property type="term" value="C:extracellular space"/>
    <property type="evidence" value="ECO:0007669"/>
    <property type="project" value="TreeGrafter"/>
</dbReference>
<feature type="domain" description="TGF-beta family profile" evidence="8">
    <location>
        <begin position="726"/>
        <end position="840"/>
    </location>
</feature>
<protein>
    <recommendedName>
        <fullName evidence="8">TGF-beta family profile domain-containing protein</fullName>
    </recommendedName>
</protein>
<keyword evidence="10" id="KW-1185">Reference proteome</keyword>
<dbReference type="PANTHER" id="PTHR11848">
    <property type="entry name" value="TGF-BETA FAMILY"/>
    <property type="match status" value="1"/>
</dbReference>
<dbReference type="FunFam" id="2.10.90.10:FF:000058">
    <property type="entry name" value="Maverick"/>
    <property type="match status" value="1"/>
</dbReference>
<dbReference type="GO" id="GO:0008083">
    <property type="term" value="F:growth factor activity"/>
    <property type="evidence" value="ECO:0007669"/>
    <property type="project" value="UniProtKB-KW"/>
</dbReference>
<dbReference type="InterPro" id="IPR015615">
    <property type="entry name" value="TGF-beta-rel"/>
</dbReference>
<dbReference type="SMART" id="SM00204">
    <property type="entry name" value="TGFB"/>
    <property type="match status" value="1"/>
</dbReference>
<feature type="region of interest" description="Disordered" evidence="7">
    <location>
        <begin position="547"/>
        <end position="566"/>
    </location>
</feature>
<feature type="region of interest" description="Disordered" evidence="7">
    <location>
        <begin position="503"/>
        <end position="537"/>
    </location>
</feature>
<dbReference type="SUPFAM" id="SSF47616">
    <property type="entry name" value="GST C-terminal domain-like"/>
    <property type="match status" value="1"/>
</dbReference>
<evidence type="ECO:0000259" key="8">
    <source>
        <dbReference type="PROSITE" id="PS51362"/>
    </source>
</evidence>
<dbReference type="Gene3D" id="2.10.90.10">
    <property type="entry name" value="Cystine-knot cytokines"/>
    <property type="match status" value="1"/>
</dbReference>